<protein>
    <submittedName>
        <fullName evidence="1">Uncharacterized protein</fullName>
    </submittedName>
</protein>
<dbReference type="PATRIC" id="fig|55802.8.peg.53"/>
<evidence type="ECO:0000313" key="1">
    <source>
        <dbReference type="EMBL" id="ALM74035.1"/>
    </source>
</evidence>
<organism evidence="1 2">
    <name type="scientific">Thermococcus barophilus</name>
    <dbReference type="NCBI Taxonomy" id="55802"/>
    <lineage>
        <taxon>Archaea</taxon>
        <taxon>Methanobacteriati</taxon>
        <taxon>Methanobacteriota</taxon>
        <taxon>Thermococci</taxon>
        <taxon>Thermococcales</taxon>
        <taxon>Thermococcaceae</taxon>
        <taxon>Thermococcus</taxon>
    </lineage>
</organism>
<proteinExistence type="predicted"/>
<dbReference type="Proteomes" id="UP000066042">
    <property type="component" value="Chromosome"/>
</dbReference>
<dbReference type="RefSeq" id="WP_145973146.1">
    <property type="nucleotide sequence ID" value="NZ_CP013050.1"/>
</dbReference>
<dbReference type="AlphaFoldDB" id="A0A0S1X8B3"/>
<dbReference type="STRING" id="55802.TBCH5v1_0055"/>
<accession>A0A0S1X8B3</accession>
<dbReference type="GeneID" id="26135353"/>
<sequence length="112" mass="12930">MNKWAGLAQAFSLNELAPVKADGVVLNEFYTVALYHEILRGILHKERTLTFIGNEPRKYTSSELREISRALLSSKGALFEFEMFSRIEKRNKETLVAKFYLFVPLEKGLEFL</sequence>
<name>A0A0S1X8B3_THEBA</name>
<gene>
    <name evidence="1" type="ORF">TBCH5v1_0055</name>
</gene>
<reference evidence="1 2" key="1">
    <citation type="journal article" date="2016" name="Genome Announc.">
        <title>Complete genome sequence of the hyperthermophilic and piezophilic archaeon Thermococcus barophilus Ch5, capable of growth at the expense of hydrogenogenesis from carbon monoxide and formate.</title>
        <authorList>
            <person name="Oger P."/>
            <person name="Sokolova T.G."/>
            <person name="Kozhevnikova D.A."/>
            <person name="Taranov E.A."/>
            <person name="Vannier P."/>
            <person name="Lee H.S."/>
            <person name="Kwon K.K."/>
            <person name="Kang S.G."/>
            <person name="Lee J.H."/>
            <person name="Bonch-Osmolovskaya E.A."/>
            <person name="Lebedinsky A.V."/>
        </authorList>
    </citation>
    <scope>NUCLEOTIDE SEQUENCE [LARGE SCALE GENOMIC DNA]</scope>
    <source>
        <strain evidence="2">Ch5</strain>
    </source>
</reference>
<dbReference type="EMBL" id="CP013050">
    <property type="protein sequence ID" value="ALM74035.1"/>
    <property type="molecule type" value="Genomic_DNA"/>
</dbReference>
<evidence type="ECO:0000313" key="2">
    <source>
        <dbReference type="Proteomes" id="UP000066042"/>
    </source>
</evidence>